<name>A0A1I7G9R6_9BACT</name>
<evidence type="ECO:0000259" key="2">
    <source>
        <dbReference type="Pfam" id="PF20033"/>
    </source>
</evidence>
<accession>A0A1I7G9R6</accession>
<dbReference type="Proteomes" id="UP000182491">
    <property type="component" value="Unassembled WGS sequence"/>
</dbReference>
<evidence type="ECO:0000256" key="1">
    <source>
        <dbReference type="SAM" id="SignalP"/>
    </source>
</evidence>
<dbReference type="STRING" id="388950.GCA_001611675_03984"/>
<proteinExistence type="predicted"/>
<dbReference type="EMBL" id="FPCA01000001">
    <property type="protein sequence ID" value="SFU45168.1"/>
    <property type="molecule type" value="Genomic_DNA"/>
</dbReference>
<dbReference type="OrthoDB" id="7172369at2"/>
<feature type="signal peptide" evidence="1">
    <location>
        <begin position="1"/>
        <end position="23"/>
    </location>
</feature>
<feature type="chain" id="PRO_5010271592" description="DUF6438 domain-containing protein" evidence="1">
    <location>
        <begin position="24"/>
        <end position="165"/>
    </location>
</feature>
<dbReference type="AlphaFoldDB" id="A0A1I7G9R6"/>
<keyword evidence="4" id="KW-1185">Reference proteome</keyword>
<protein>
    <recommendedName>
        <fullName evidence="2">DUF6438 domain-containing protein</fullName>
    </recommendedName>
</protein>
<dbReference type="Pfam" id="PF20033">
    <property type="entry name" value="DUF6438"/>
    <property type="match status" value="1"/>
</dbReference>
<keyword evidence="1" id="KW-0732">Signal</keyword>
<reference evidence="4" key="1">
    <citation type="submission" date="2016-10" db="EMBL/GenBank/DDBJ databases">
        <authorList>
            <person name="Varghese N."/>
        </authorList>
    </citation>
    <scope>NUCLEOTIDE SEQUENCE [LARGE SCALE GENOMIC DNA]</scope>
    <source>
        <strain evidence="4">DSM 18820</strain>
    </source>
</reference>
<sequence>MTRYKLFLLLLFVGFVLGTSGCASTTSCNVQTATNAQPVLLFQKTPCYGSCAAYNATLYADGSIRYEGIRNTPVMGELTLCLPAKQLKKVEAHLKLLDVAALKDNYLSPFTDLPSSYLTFYSQNKAEIRIKHQQDGPAELQQLIMLLDRAVTQLVQEHKQADNTD</sequence>
<dbReference type="RefSeq" id="WP_068839795.1">
    <property type="nucleotide sequence ID" value="NZ_BMXC01000001.1"/>
</dbReference>
<evidence type="ECO:0000313" key="3">
    <source>
        <dbReference type="EMBL" id="SFU45168.1"/>
    </source>
</evidence>
<feature type="domain" description="DUF6438" evidence="2">
    <location>
        <begin position="40"/>
        <end position="149"/>
    </location>
</feature>
<evidence type="ECO:0000313" key="4">
    <source>
        <dbReference type="Proteomes" id="UP000182491"/>
    </source>
</evidence>
<gene>
    <name evidence="3" type="ORF">SAMN04487941_0849</name>
</gene>
<organism evidence="3 4">
    <name type="scientific">Pontibacter akesuensis</name>
    <dbReference type="NCBI Taxonomy" id="388950"/>
    <lineage>
        <taxon>Bacteria</taxon>
        <taxon>Pseudomonadati</taxon>
        <taxon>Bacteroidota</taxon>
        <taxon>Cytophagia</taxon>
        <taxon>Cytophagales</taxon>
        <taxon>Hymenobacteraceae</taxon>
        <taxon>Pontibacter</taxon>
    </lineage>
</organism>
<dbReference type="InterPro" id="IPR045497">
    <property type="entry name" value="DUF6438"/>
</dbReference>
<dbReference type="PROSITE" id="PS51257">
    <property type="entry name" value="PROKAR_LIPOPROTEIN"/>
    <property type="match status" value="1"/>
</dbReference>